<dbReference type="Proteomes" id="UP000337189">
    <property type="component" value="Unassembled WGS sequence"/>
</dbReference>
<proteinExistence type="predicted"/>
<dbReference type="AlphaFoldDB" id="A0A5E4XVE9"/>
<sequence length="53" mass="5842">MGAIPWVFHSLNSGKGRIAEPRYAHNQAIESAGLPHVTLHGPRRSFGTLSEWC</sequence>
<evidence type="ECO:0000313" key="1">
    <source>
        <dbReference type="EMBL" id="VVE40243.1"/>
    </source>
</evidence>
<protein>
    <submittedName>
        <fullName evidence="1">Preprotein translocase</fullName>
    </submittedName>
</protein>
<reference evidence="1 2" key="1">
    <citation type="submission" date="2019-08" db="EMBL/GenBank/DDBJ databases">
        <authorList>
            <person name="Peeters C."/>
        </authorList>
    </citation>
    <scope>NUCLEOTIDE SEQUENCE [LARGE SCALE GENOMIC DNA]</scope>
    <source>
        <strain evidence="1 2">LMG 31110</strain>
    </source>
</reference>
<dbReference type="SUPFAM" id="SSF56349">
    <property type="entry name" value="DNA breaking-rejoining enzymes"/>
    <property type="match status" value="1"/>
</dbReference>
<dbReference type="InterPro" id="IPR011010">
    <property type="entry name" value="DNA_brk_join_enz"/>
</dbReference>
<dbReference type="EMBL" id="CABPSJ010000006">
    <property type="protein sequence ID" value="VVE40243.1"/>
    <property type="molecule type" value="Genomic_DNA"/>
</dbReference>
<dbReference type="GO" id="GO:0003677">
    <property type="term" value="F:DNA binding"/>
    <property type="evidence" value="ECO:0007669"/>
    <property type="project" value="InterPro"/>
</dbReference>
<accession>A0A5E4XVE9</accession>
<organism evidence="1 2">
    <name type="scientific">Pandoraea communis</name>
    <dbReference type="NCBI Taxonomy" id="2508297"/>
    <lineage>
        <taxon>Bacteria</taxon>
        <taxon>Pseudomonadati</taxon>
        <taxon>Pseudomonadota</taxon>
        <taxon>Betaproteobacteria</taxon>
        <taxon>Burkholderiales</taxon>
        <taxon>Burkholderiaceae</taxon>
        <taxon>Pandoraea</taxon>
    </lineage>
</organism>
<evidence type="ECO:0000313" key="2">
    <source>
        <dbReference type="Proteomes" id="UP000337189"/>
    </source>
</evidence>
<name>A0A5E4XVE9_9BURK</name>
<gene>
    <name evidence="1" type="ORF">PCO31110_04165</name>
</gene>